<reference evidence="1 2" key="1">
    <citation type="journal article" date="2015" name="Fungal Genet. Biol.">
        <title>Evolution of novel wood decay mechanisms in Agaricales revealed by the genome sequences of Fistulina hepatica and Cylindrobasidium torrendii.</title>
        <authorList>
            <person name="Floudas D."/>
            <person name="Held B.W."/>
            <person name="Riley R."/>
            <person name="Nagy L.G."/>
            <person name="Koehler G."/>
            <person name="Ransdell A.S."/>
            <person name="Younus H."/>
            <person name="Chow J."/>
            <person name="Chiniquy J."/>
            <person name="Lipzen A."/>
            <person name="Tritt A."/>
            <person name="Sun H."/>
            <person name="Haridas S."/>
            <person name="LaButti K."/>
            <person name="Ohm R.A."/>
            <person name="Kues U."/>
            <person name="Blanchette R.A."/>
            <person name="Grigoriev I.V."/>
            <person name="Minto R.E."/>
            <person name="Hibbett D.S."/>
        </authorList>
    </citation>
    <scope>NUCLEOTIDE SEQUENCE [LARGE SCALE GENOMIC DNA]</scope>
    <source>
        <strain evidence="1 2">ATCC 64428</strain>
    </source>
</reference>
<evidence type="ECO:0000313" key="2">
    <source>
        <dbReference type="Proteomes" id="UP000054144"/>
    </source>
</evidence>
<dbReference type="EMBL" id="KN881650">
    <property type="protein sequence ID" value="KIY51545.1"/>
    <property type="molecule type" value="Genomic_DNA"/>
</dbReference>
<name>A0A0D7AI46_9AGAR</name>
<feature type="non-terminal residue" evidence="1">
    <location>
        <position position="1"/>
    </location>
</feature>
<feature type="non-terminal residue" evidence="1">
    <location>
        <position position="77"/>
    </location>
</feature>
<organism evidence="1 2">
    <name type="scientific">Fistulina hepatica ATCC 64428</name>
    <dbReference type="NCBI Taxonomy" id="1128425"/>
    <lineage>
        <taxon>Eukaryota</taxon>
        <taxon>Fungi</taxon>
        <taxon>Dikarya</taxon>
        <taxon>Basidiomycota</taxon>
        <taxon>Agaricomycotina</taxon>
        <taxon>Agaricomycetes</taxon>
        <taxon>Agaricomycetidae</taxon>
        <taxon>Agaricales</taxon>
        <taxon>Fistulinaceae</taxon>
        <taxon>Fistulina</taxon>
    </lineage>
</organism>
<proteinExistence type="predicted"/>
<protein>
    <submittedName>
        <fullName evidence="1">Uncharacterized protein</fullName>
    </submittedName>
</protein>
<evidence type="ECO:0000313" key="1">
    <source>
        <dbReference type="EMBL" id="KIY51545.1"/>
    </source>
</evidence>
<keyword evidence="2" id="KW-1185">Reference proteome</keyword>
<sequence length="77" mass="8992">GMRPQELRAYKYWHEDHMNLKEMCARLSTKGEPLKPGTVISYVVGALSKDRSLPCDVDALFDLVQSDSWSWKRHHEF</sequence>
<dbReference type="OrthoDB" id="1920326at2759"/>
<gene>
    <name evidence="1" type="ORF">FISHEDRAFT_5376</name>
</gene>
<accession>A0A0D7AI46</accession>
<dbReference type="AlphaFoldDB" id="A0A0D7AI46"/>
<dbReference type="Proteomes" id="UP000054144">
    <property type="component" value="Unassembled WGS sequence"/>
</dbReference>